<dbReference type="Gene3D" id="2.30.110.10">
    <property type="entry name" value="Electron Transport, Fmn-binding Protein, Chain A"/>
    <property type="match status" value="1"/>
</dbReference>
<dbReference type="RefSeq" id="XP_062627180.1">
    <property type="nucleotide sequence ID" value="XM_062771196.1"/>
</dbReference>
<evidence type="ECO:0000256" key="1">
    <source>
        <dbReference type="SAM" id="MobiDB-lite"/>
    </source>
</evidence>
<proteinExistence type="predicted"/>
<reference evidence="2" key="1">
    <citation type="submission" date="2023-10" db="EMBL/GenBank/DDBJ databases">
        <authorList>
            <person name="Noh H."/>
        </authorList>
    </citation>
    <scope>NUCLEOTIDE SEQUENCE</scope>
    <source>
        <strain evidence="2">DUCC4014</strain>
    </source>
</reference>
<dbReference type="SUPFAM" id="SSF50475">
    <property type="entry name" value="FMN-binding split barrel"/>
    <property type="match status" value="1"/>
</dbReference>
<dbReference type="PANTHER" id="PTHR34071:SF2">
    <property type="entry name" value="FLAVIN-NUCLEOTIDE-BINDING PROTEIN"/>
    <property type="match status" value="1"/>
</dbReference>
<dbReference type="PANTHER" id="PTHR34071">
    <property type="entry name" value="5-NITROIMIDAZOLE ANTIBIOTICS RESISTANCE PROTEIN, NIMA-FAMILY-RELATED PROTEIN-RELATED"/>
    <property type="match status" value="1"/>
</dbReference>
<accession>A0AAF1BQM5</accession>
<dbReference type="EMBL" id="CP086716">
    <property type="protein sequence ID" value="WOO81148.1"/>
    <property type="molecule type" value="Genomic_DNA"/>
</dbReference>
<dbReference type="Pfam" id="PF12900">
    <property type="entry name" value="Pyridox_ox_2"/>
    <property type="match status" value="1"/>
</dbReference>
<protein>
    <submittedName>
        <fullName evidence="2">Uncharacterized protein</fullName>
    </submittedName>
</protein>
<keyword evidence="3" id="KW-1185">Reference proteome</keyword>
<name>A0AAF1BQM5_9TREE</name>
<dbReference type="AlphaFoldDB" id="A0AAF1BQM5"/>
<feature type="region of interest" description="Disordered" evidence="1">
    <location>
        <begin position="1"/>
        <end position="21"/>
    </location>
</feature>
<feature type="compositionally biased region" description="Basic and acidic residues" evidence="1">
    <location>
        <begin position="7"/>
        <end position="21"/>
    </location>
</feature>
<gene>
    <name evidence="2" type="ORF">LOC62_03G004680</name>
</gene>
<dbReference type="InterPro" id="IPR012349">
    <property type="entry name" value="Split_barrel_FMN-bd"/>
</dbReference>
<evidence type="ECO:0000313" key="2">
    <source>
        <dbReference type="EMBL" id="WOO81148.1"/>
    </source>
</evidence>
<dbReference type="InterPro" id="IPR024747">
    <property type="entry name" value="Pyridox_Oxase-rel"/>
</dbReference>
<dbReference type="Proteomes" id="UP000827549">
    <property type="component" value="Chromosome 3"/>
</dbReference>
<organism evidence="2 3">
    <name type="scientific">Vanrija pseudolonga</name>
    <dbReference type="NCBI Taxonomy" id="143232"/>
    <lineage>
        <taxon>Eukaryota</taxon>
        <taxon>Fungi</taxon>
        <taxon>Dikarya</taxon>
        <taxon>Basidiomycota</taxon>
        <taxon>Agaricomycotina</taxon>
        <taxon>Tremellomycetes</taxon>
        <taxon>Trichosporonales</taxon>
        <taxon>Trichosporonaceae</taxon>
        <taxon>Vanrija</taxon>
    </lineage>
</organism>
<sequence>MTTSEGKVYDKTHENNINREPQKGRYDVKTIREIIEQSHFVNVAFVDLDGNPQCIPMISAIFEDANGDLTVYLHGYHKARLVKLLPPESRVCITATLLDGIGLALSAFHHTMNHRSAVLHGVVEDWDETTPTAAEAKWEAARQIVNAVVPGRWEHCREPNKAEMTTTGFLKIRVLSASAKVRSGQPGEERKDVEDKDLLGKTWAGIIPTRLAYGTPQPSDFNVAPVPEHISAYLADSSVAPGN</sequence>
<dbReference type="GeneID" id="87807915"/>
<evidence type="ECO:0000313" key="3">
    <source>
        <dbReference type="Proteomes" id="UP000827549"/>
    </source>
</evidence>